<evidence type="ECO:0000313" key="2">
    <source>
        <dbReference type="Proteomes" id="UP000033423"/>
    </source>
</evidence>
<evidence type="ECO:0000313" key="1">
    <source>
        <dbReference type="EMBL" id="KJU83684.1"/>
    </source>
</evidence>
<dbReference type="EMBL" id="LACI01001777">
    <property type="protein sequence ID" value="KJU83684.1"/>
    <property type="molecule type" value="Genomic_DNA"/>
</dbReference>
<comment type="caution">
    <text evidence="1">The sequence shown here is derived from an EMBL/GenBank/DDBJ whole genome shotgun (WGS) entry which is preliminary data.</text>
</comment>
<name>A0A0F3GNX4_9BACT</name>
<reference evidence="1 2" key="1">
    <citation type="submission" date="2015-02" db="EMBL/GenBank/DDBJ databases">
        <title>Single-cell genomics of uncultivated deep-branching MTB reveals a conserved set of magnetosome genes.</title>
        <authorList>
            <person name="Kolinko S."/>
            <person name="Richter M."/>
            <person name="Glockner F.O."/>
            <person name="Brachmann A."/>
            <person name="Schuler D."/>
        </authorList>
    </citation>
    <scope>NUCLEOTIDE SEQUENCE [LARGE SCALE GENOMIC DNA]</scope>
    <source>
        <strain evidence="1">TM-1</strain>
    </source>
</reference>
<sequence length="172" mass="19782">MLADSSPKQLYAPDLQDKIYNYLTGKHLIRSISKGAKRDTAPTTTLGFYLTGGVQPYMTDPQKRTEGLNFTKWRFGVFTQDGKTIYSKDNIKIPEDIKKHLVSNDSAYIIRSDKQWGKVFATYVVKRVKNVHTNYFNWIFVNEHSTDEVFKQVIKLRVSILVIAAILTLFIV</sequence>
<dbReference type="AlphaFoldDB" id="A0A0F3GNX4"/>
<organism evidence="1 2">
    <name type="scientific">Candidatus Magnetobacterium bavaricum</name>
    <dbReference type="NCBI Taxonomy" id="29290"/>
    <lineage>
        <taxon>Bacteria</taxon>
        <taxon>Pseudomonadati</taxon>
        <taxon>Nitrospirota</taxon>
        <taxon>Thermodesulfovibrionia</taxon>
        <taxon>Thermodesulfovibrionales</taxon>
        <taxon>Candidatus Magnetobacteriaceae</taxon>
        <taxon>Candidatus Magnetobacterium</taxon>
    </lineage>
</organism>
<feature type="non-terminal residue" evidence="1">
    <location>
        <position position="172"/>
    </location>
</feature>
<proteinExistence type="predicted"/>
<protein>
    <submittedName>
        <fullName evidence="1">Uncharacterized protein</fullName>
    </submittedName>
</protein>
<gene>
    <name evidence="1" type="ORF">MBAV_004122</name>
</gene>
<dbReference type="Proteomes" id="UP000033423">
    <property type="component" value="Unassembled WGS sequence"/>
</dbReference>
<accession>A0A0F3GNX4</accession>
<keyword evidence="2" id="KW-1185">Reference proteome</keyword>